<sequence length="110" mass="12370">MAGELTPTSRWTGKPRKDYIHTMVMGMGAYLGELMIRNGGGRWAYDIRQNNACVDLDNGIRTWPHSKVFKRLTIGSEHSLAPYYHYSLTREVLDGSVARVWTDGTPPTVA</sequence>
<organism evidence="1 2">
    <name type="scientific">Nonomuraea helvata</name>
    <dbReference type="NCBI Taxonomy" id="37484"/>
    <lineage>
        <taxon>Bacteria</taxon>
        <taxon>Bacillati</taxon>
        <taxon>Actinomycetota</taxon>
        <taxon>Actinomycetes</taxon>
        <taxon>Streptosporangiales</taxon>
        <taxon>Streptosporangiaceae</taxon>
        <taxon>Nonomuraea</taxon>
    </lineage>
</organism>
<name>A0ABV5SHI4_9ACTN</name>
<accession>A0ABV5SHI4</accession>
<comment type="caution">
    <text evidence="1">The sequence shown here is derived from an EMBL/GenBank/DDBJ whole genome shotgun (WGS) entry which is preliminary data.</text>
</comment>
<dbReference type="Proteomes" id="UP001589532">
    <property type="component" value="Unassembled WGS sequence"/>
</dbReference>
<gene>
    <name evidence="1" type="ORF">ACFFSA_49360</name>
</gene>
<reference evidence="1 2" key="1">
    <citation type="submission" date="2024-09" db="EMBL/GenBank/DDBJ databases">
        <authorList>
            <person name="Sun Q."/>
            <person name="Mori K."/>
        </authorList>
    </citation>
    <scope>NUCLEOTIDE SEQUENCE [LARGE SCALE GENOMIC DNA]</scope>
    <source>
        <strain evidence="1 2">JCM 3143</strain>
    </source>
</reference>
<evidence type="ECO:0000313" key="2">
    <source>
        <dbReference type="Proteomes" id="UP001589532"/>
    </source>
</evidence>
<dbReference type="EMBL" id="JBHMBW010000104">
    <property type="protein sequence ID" value="MFB9631122.1"/>
    <property type="molecule type" value="Genomic_DNA"/>
</dbReference>
<proteinExistence type="predicted"/>
<dbReference type="RefSeq" id="WP_344999514.1">
    <property type="nucleotide sequence ID" value="NZ_BAAAXV010000009.1"/>
</dbReference>
<evidence type="ECO:0000313" key="1">
    <source>
        <dbReference type="EMBL" id="MFB9631122.1"/>
    </source>
</evidence>
<protein>
    <submittedName>
        <fullName evidence="1">Uncharacterized protein</fullName>
    </submittedName>
</protein>
<keyword evidence="2" id="KW-1185">Reference proteome</keyword>